<dbReference type="EMBL" id="JACRSY010000017">
    <property type="protein sequence ID" value="MBC8580161.1"/>
    <property type="molecule type" value="Genomic_DNA"/>
</dbReference>
<dbReference type="RefSeq" id="WP_249333029.1">
    <property type="nucleotide sequence ID" value="NZ_JACRSY010000017.1"/>
</dbReference>
<dbReference type="Proteomes" id="UP000655830">
    <property type="component" value="Unassembled WGS sequence"/>
</dbReference>
<name>A0A926IF40_9FIRM</name>
<comment type="caution">
    <text evidence="1">The sequence shown here is derived from an EMBL/GenBank/DDBJ whole genome shotgun (WGS) entry which is preliminary data.</text>
</comment>
<protein>
    <submittedName>
        <fullName evidence="1">Uncharacterized protein</fullName>
    </submittedName>
</protein>
<organism evidence="1 2">
    <name type="scientific">Zhenhengia yiwuensis</name>
    <dbReference type="NCBI Taxonomy" id="2763666"/>
    <lineage>
        <taxon>Bacteria</taxon>
        <taxon>Bacillati</taxon>
        <taxon>Bacillota</taxon>
        <taxon>Clostridia</taxon>
        <taxon>Lachnospirales</taxon>
        <taxon>Lachnospiraceae</taxon>
        <taxon>Zhenhengia</taxon>
    </lineage>
</organism>
<evidence type="ECO:0000313" key="2">
    <source>
        <dbReference type="Proteomes" id="UP000655830"/>
    </source>
</evidence>
<gene>
    <name evidence="1" type="ORF">H8718_11565</name>
</gene>
<sequence>MTKQQALKFLKANRHTLSKQQYKTIKGQMICGDVTGALKGLAKVLSR</sequence>
<reference evidence="1" key="1">
    <citation type="submission" date="2020-08" db="EMBL/GenBank/DDBJ databases">
        <title>Genome public.</title>
        <authorList>
            <person name="Liu C."/>
            <person name="Sun Q."/>
        </authorList>
    </citation>
    <scope>NUCLEOTIDE SEQUENCE</scope>
    <source>
        <strain evidence="1">NSJ-12</strain>
    </source>
</reference>
<keyword evidence="2" id="KW-1185">Reference proteome</keyword>
<evidence type="ECO:0000313" key="1">
    <source>
        <dbReference type="EMBL" id="MBC8580161.1"/>
    </source>
</evidence>
<dbReference type="AlphaFoldDB" id="A0A926IF40"/>
<proteinExistence type="predicted"/>
<accession>A0A926IF40</accession>